<dbReference type="SUPFAM" id="SSF52058">
    <property type="entry name" value="L domain-like"/>
    <property type="match status" value="1"/>
</dbReference>
<name>A0ABR0XUW9_REHGL</name>
<comment type="caution">
    <text evidence="2">The sequence shown here is derived from an EMBL/GenBank/DDBJ whole genome shotgun (WGS) entry which is preliminary data.</text>
</comment>
<protein>
    <recommendedName>
        <fullName evidence="1">At1g61320/AtMIF1 LRR domain-containing protein</fullName>
    </recommendedName>
</protein>
<gene>
    <name evidence="2" type="ORF">DH2020_002820</name>
</gene>
<reference evidence="2 3" key="1">
    <citation type="journal article" date="2021" name="Comput. Struct. Biotechnol. J.">
        <title>De novo genome assembly of the potent medicinal plant Rehmannia glutinosa using nanopore technology.</title>
        <authorList>
            <person name="Ma L."/>
            <person name="Dong C."/>
            <person name="Song C."/>
            <person name="Wang X."/>
            <person name="Zheng X."/>
            <person name="Niu Y."/>
            <person name="Chen S."/>
            <person name="Feng W."/>
        </authorList>
    </citation>
    <scope>NUCLEOTIDE SEQUENCE [LARGE SCALE GENOMIC DNA]</scope>
    <source>
        <strain evidence="2">DH-2019</strain>
    </source>
</reference>
<feature type="domain" description="At1g61320/AtMIF1 LRR" evidence="1">
    <location>
        <begin position="77"/>
        <end position="301"/>
    </location>
</feature>
<dbReference type="PANTHER" id="PTHR34145:SF28">
    <property type="entry name" value="F-BOX DOMAIN-CONTAINING PROTEIN"/>
    <property type="match status" value="1"/>
</dbReference>
<evidence type="ECO:0000313" key="3">
    <source>
        <dbReference type="Proteomes" id="UP001318860"/>
    </source>
</evidence>
<evidence type="ECO:0000259" key="1">
    <source>
        <dbReference type="Pfam" id="PF23622"/>
    </source>
</evidence>
<accession>A0ABR0XUW9</accession>
<dbReference type="InterPro" id="IPR053772">
    <property type="entry name" value="At1g61320/At1g61330-like"/>
</dbReference>
<keyword evidence="3" id="KW-1185">Reference proteome</keyword>
<organism evidence="2 3">
    <name type="scientific">Rehmannia glutinosa</name>
    <name type="common">Chinese foxglove</name>
    <dbReference type="NCBI Taxonomy" id="99300"/>
    <lineage>
        <taxon>Eukaryota</taxon>
        <taxon>Viridiplantae</taxon>
        <taxon>Streptophyta</taxon>
        <taxon>Embryophyta</taxon>
        <taxon>Tracheophyta</taxon>
        <taxon>Spermatophyta</taxon>
        <taxon>Magnoliopsida</taxon>
        <taxon>eudicotyledons</taxon>
        <taxon>Gunneridae</taxon>
        <taxon>Pentapetalae</taxon>
        <taxon>asterids</taxon>
        <taxon>lamiids</taxon>
        <taxon>Lamiales</taxon>
        <taxon>Orobanchaceae</taxon>
        <taxon>Rehmannieae</taxon>
        <taxon>Rehmannia</taxon>
    </lineage>
</organism>
<dbReference type="InterPro" id="IPR055357">
    <property type="entry name" value="LRR_At1g61320_AtMIF1"/>
</dbReference>
<dbReference type="InterPro" id="IPR032675">
    <property type="entry name" value="LRR_dom_sf"/>
</dbReference>
<dbReference type="EMBL" id="JABTTQ020000002">
    <property type="protein sequence ID" value="KAK6162979.1"/>
    <property type="molecule type" value="Genomic_DNA"/>
</dbReference>
<dbReference type="PANTHER" id="PTHR34145">
    <property type="entry name" value="OS02G0105600 PROTEIN"/>
    <property type="match status" value="1"/>
</dbReference>
<dbReference type="Proteomes" id="UP001318860">
    <property type="component" value="Unassembled WGS sequence"/>
</dbReference>
<proteinExistence type="predicted"/>
<sequence length="522" mass="61160">MDRISECHNPYYTTYSLFSLKRKPSRLVYYPFMALRLVYSPQIEFRDDPFKDDKEKFMSFLDKTLQGYHDHKLRIQKFLVFTWKVDSKFVSLLEKWIPRVVIDMGVKTFNVSLPSYNSIKSTYVDLPSVVFHAKSLKHLYLWGYKLNFIDNVHFERLQRLSLTSVYIAEETFEKIMSSCPLIDYLGFDRCEGLKTIKVNKYHNLKEFSLSYYKYDRSIEIDFSTYVETIKIVGNAKWYHQRKYFPHLKSLCLELVRLPSLSFDILPCNFPNLQDLSIGHCYGLKQLQLLNHSIKHLTLKHIQDKSFKAAIDAPNIVKFDYCGDFPESISFAATTSSDGWKSNISVDLGDDVDASSSWFLNLKKLLNAVSQSEISLYLYLYNRTKNQQIEDTSIYDGGLYESTVVVENLNLRLERHSFSSLSAVTNGLFRICRPRKIIGLNWFANAQSKWNRECNQVIEFLFEILLKYVEELSLELFDEKEKEWHSVQGTNLSDQSAAALSNNQDNQQNLRVRLKWRSDTIIN</sequence>
<dbReference type="Pfam" id="PF23622">
    <property type="entry name" value="LRR_At1g61320_AtMIF1"/>
    <property type="match status" value="1"/>
</dbReference>
<dbReference type="Gene3D" id="3.80.10.10">
    <property type="entry name" value="Ribonuclease Inhibitor"/>
    <property type="match status" value="1"/>
</dbReference>
<evidence type="ECO:0000313" key="2">
    <source>
        <dbReference type="EMBL" id="KAK6162979.1"/>
    </source>
</evidence>